<keyword evidence="3" id="KW-1185">Reference proteome</keyword>
<keyword evidence="1" id="KW-0472">Membrane</keyword>
<feature type="transmembrane region" description="Helical" evidence="1">
    <location>
        <begin position="308"/>
        <end position="327"/>
    </location>
</feature>
<gene>
    <name evidence="2" type="ORF">Celaphus_00001686</name>
</gene>
<evidence type="ECO:0000256" key="1">
    <source>
        <dbReference type="SAM" id="Phobius"/>
    </source>
</evidence>
<evidence type="ECO:0000313" key="2">
    <source>
        <dbReference type="EMBL" id="OWK15450.1"/>
    </source>
</evidence>
<name>A0A212DB35_CEREH</name>
<reference evidence="2 3" key="1">
    <citation type="journal article" date="2018" name="Mol. Genet. Genomics">
        <title>The red deer Cervus elaphus genome CerEla1.0: sequencing, annotating, genes, and chromosomes.</title>
        <authorList>
            <person name="Bana N.A."/>
            <person name="Nyiri A."/>
            <person name="Nagy J."/>
            <person name="Frank K."/>
            <person name="Nagy T."/>
            <person name="Steger V."/>
            <person name="Schiller M."/>
            <person name="Lakatos P."/>
            <person name="Sugar L."/>
            <person name="Horn P."/>
            <person name="Barta E."/>
            <person name="Orosz L."/>
        </authorList>
    </citation>
    <scope>NUCLEOTIDE SEQUENCE [LARGE SCALE GENOMIC DNA]</scope>
    <source>
        <strain evidence="2">Hungarian</strain>
    </source>
</reference>
<organism evidence="2 3">
    <name type="scientific">Cervus elaphus hippelaphus</name>
    <name type="common">European red deer</name>
    <dbReference type="NCBI Taxonomy" id="46360"/>
    <lineage>
        <taxon>Eukaryota</taxon>
        <taxon>Metazoa</taxon>
        <taxon>Chordata</taxon>
        <taxon>Craniata</taxon>
        <taxon>Vertebrata</taxon>
        <taxon>Euteleostomi</taxon>
        <taxon>Mammalia</taxon>
        <taxon>Eutheria</taxon>
        <taxon>Laurasiatheria</taxon>
        <taxon>Artiodactyla</taxon>
        <taxon>Ruminantia</taxon>
        <taxon>Pecora</taxon>
        <taxon>Cervidae</taxon>
        <taxon>Cervinae</taxon>
        <taxon>Cervus</taxon>
    </lineage>
</organism>
<proteinExistence type="predicted"/>
<feature type="non-terminal residue" evidence="2">
    <location>
        <position position="355"/>
    </location>
</feature>
<feature type="transmembrane region" description="Helical" evidence="1">
    <location>
        <begin position="272"/>
        <end position="296"/>
    </location>
</feature>
<comment type="caution">
    <text evidence="2">The sequence shown here is derived from an EMBL/GenBank/DDBJ whole genome shotgun (WGS) entry which is preliminary data.</text>
</comment>
<evidence type="ECO:0000313" key="3">
    <source>
        <dbReference type="Proteomes" id="UP000242450"/>
    </source>
</evidence>
<dbReference type="EMBL" id="MKHE01000005">
    <property type="protein sequence ID" value="OWK15450.1"/>
    <property type="molecule type" value="Genomic_DNA"/>
</dbReference>
<dbReference type="AlphaFoldDB" id="A0A212DB35"/>
<accession>A0A212DB35</accession>
<dbReference type="Proteomes" id="UP000242450">
    <property type="component" value="Chromosome 5"/>
</dbReference>
<feature type="transmembrane region" description="Helical" evidence="1">
    <location>
        <begin position="128"/>
        <end position="146"/>
    </location>
</feature>
<dbReference type="OrthoDB" id="9310300at2759"/>
<feature type="transmembrane region" description="Helical" evidence="1">
    <location>
        <begin position="166"/>
        <end position="187"/>
    </location>
</feature>
<feature type="transmembrane region" description="Helical" evidence="1">
    <location>
        <begin position="333"/>
        <end position="351"/>
    </location>
</feature>
<protein>
    <submittedName>
        <fullName evidence="2">Uncharacterized protein</fullName>
    </submittedName>
</protein>
<keyword evidence="1" id="KW-0812">Transmembrane</keyword>
<keyword evidence="1" id="KW-1133">Transmembrane helix</keyword>
<feature type="transmembrane region" description="Helical" evidence="1">
    <location>
        <begin position="223"/>
        <end position="252"/>
    </location>
</feature>
<sequence length="355" mass="39090">MTKNCQRKEFLERVGWSLTSRRQGALPHAPSVTGGLHPVRLLLLHRGETHLKALTPIFLLLCCPSSRASSGSDIEDVVQSLKRQGLVLEVDDAGNRNGSDDPSYNGAVIVSGGHKDYRFSVACNTKRMNCFPVLIGIVSNALLGIFNVTELIKTERSTFPLDEPTWAVGILDFLLLLVVNCLSPYIGMNSVSDYEQKAQSQLRISGLCPSACWCGQALVDISFYFGILFSIHLMYCIFLEFTIVLEFVFALLCDPILCLPVTPPMTLSLTLLLMLCCQAVCVAGCAACLILLTYVISLLFPMGRKNNGFWSLSFFLISLFMLILLGLTHSGNIIIICIILIPSCTSIFFLSEMIE</sequence>